<dbReference type="SUPFAM" id="SSF48498">
    <property type="entry name" value="Tetracyclin repressor-like, C-terminal domain"/>
    <property type="match status" value="1"/>
</dbReference>
<evidence type="ECO:0000256" key="4">
    <source>
        <dbReference type="PROSITE-ProRule" id="PRU00335"/>
    </source>
</evidence>
<dbReference type="Gene3D" id="1.10.357.10">
    <property type="entry name" value="Tetracycline Repressor, domain 2"/>
    <property type="match status" value="1"/>
</dbReference>
<dbReference type="SUPFAM" id="SSF46689">
    <property type="entry name" value="Homeodomain-like"/>
    <property type="match status" value="1"/>
</dbReference>
<protein>
    <submittedName>
        <fullName evidence="6">Putative TetR-family transcriptional regulator</fullName>
    </submittedName>
</protein>
<dbReference type="PANTHER" id="PTHR47506:SF10">
    <property type="entry name" value="TRANSCRIPTIONAL REGULATORY PROTEIN"/>
    <property type="match status" value="1"/>
</dbReference>
<dbReference type="PANTHER" id="PTHR47506">
    <property type="entry name" value="TRANSCRIPTIONAL REGULATORY PROTEIN"/>
    <property type="match status" value="1"/>
</dbReference>
<dbReference type="Pfam" id="PF16925">
    <property type="entry name" value="TetR_C_13"/>
    <property type="match status" value="1"/>
</dbReference>
<dbReference type="STRING" id="1867952.MTBPR1_200006"/>
<gene>
    <name evidence="6" type="ORF">MTBPR1_200006</name>
</gene>
<dbReference type="Gene3D" id="1.10.10.60">
    <property type="entry name" value="Homeodomain-like"/>
    <property type="match status" value="1"/>
</dbReference>
<dbReference type="PROSITE" id="PS50977">
    <property type="entry name" value="HTH_TETR_2"/>
    <property type="match status" value="1"/>
</dbReference>
<evidence type="ECO:0000256" key="2">
    <source>
        <dbReference type="ARBA" id="ARBA00023125"/>
    </source>
</evidence>
<keyword evidence="1" id="KW-0805">Transcription regulation</keyword>
<dbReference type="InterPro" id="IPR001647">
    <property type="entry name" value="HTH_TetR"/>
</dbReference>
<reference evidence="6 7" key="1">
    <citation type="submission" date="2016-07" db="EMBL/GenBank/DDBJ databases">
        <authorList>
            <person name="Lefevre C.T."/>
        </authorList>
    </citation>
    <scope>NUCLEOTIDE SEQUENCE [LARGE SCALE GENOMIC DNA]</scope>
    <source>
        <strain evidence="6">PR1</strain>
    </source>
</reference>
<dbReference type="EMBL" id="FLYE01000013">
    <property type="protein sequence ID" value="SCA56526.1"/>
    <property type="molecule type" value="Genomic_DNA"/>
</dbReference>
<keyword evidence="3" id="KW-0804">Transcription</keyword>
<feature type="domain" description="HTH tetR-type" evidence="5">
    <location>
        <begin position="18"/>
        <end position="78"/>
    </location>
</feature>
<keyword evidence="7" id="KW-1185">Reference proteome</keyword>
<evidence type="ECO:0000313" key="6">
    <source>
        <dbReference type="EMBL" id="SCA56526.1"/>
    </source>
</evidence>
<dbReference type="GO" id="GO:0003677">
    <property type="term" value="F:DNA binding"/>
    <property type="evidence" value="ECO:0007669"/>
    <property type="project" value="UniProtKB-UniRule"/>
</dbReference>
<sequence length="209" mass="23521">MDNCKRFSYLSPMSRAQPYDRDTALNSAMTLFWEKGYHAASLKDIEAALKMKPGSIYAAFGSKEGLFLEALDRYFESTRSLFLSSVDESSSPLTGLVSQFTAFADLPETHEQAQTCMLLKTLVDTKSTDPHIADRAKSHLSTMVDEFTTLFEKAKEEGELSKDADAHRLARRYQANIMAIRMERHLGTATEEVKALAEDMAAEFERLRV</sequence>
<name>A0A1C3RGU2_9PROT</name>
<evidence type="ECO:0000256" key="1">
    <source>
        <dbReference type="ARBA" id="ARBA00023015"/>
    </source>
</evidence>
<evidence type="ECO:0000313" key="7">
    <source>
        <dbReference type="Proteomes" id="UP000231658"/>
    </source>
</evidence>
<dbReference type="Pfam" id="PF00440">
    <property type="entry name" value="TetR_N"/>
    <property type="match status" value="1"/>
</dbReference>
<dbReference type="InterPro" id="IPR009057">
    <property type="entry name" value="Homeodomain-like_sf"/>
</dbReference>
<accession>A0A1C3RGU2</accession>
<dbReference type="AlphaFoldDB" id="A0A1C3RGU2"/>
<dbReference type="Proteomes" id="UP000231658">
    <property type="component" value="Unassembled WGS sequence"/>
</dbReference>
<feature type="DNA-binding region" description="H-T-H motif" evidence="4">
    <location>
        <begin position="41"/>
        <end position="60"/>
    </location>
</feature>
<dbReference type="InterPro" id="IPR036271">
    <property type="entry name" value="Tet_transcr_reg_TetR-rel_C_sf"/>
</dbReference>
<evidence type="ECO:0000256" key="3">
    <source>
        <dbReference type="ARBA" id="ARBA00023163"/>
    </source>
</evidence>
<organism evidence="6 7">
    <name type="scientific">Candidatus Terasakiella magnetica</name>
    <dbReference type="NCBI Taxonomy" id="1867952"/>
    <lineage>
        <taxon>Bacteria</taxon>
        <taxon>Pseudomonadati</taxon>
        <taxon>Pseudomonadota</taxon>
        <taxon>Alphaproteobacteria</taxon>
        <taxon>Rhodospirillales</taxon>
        <taxon>Terasakiellaceae</taxon>
        <taxon>Terasakiella</taxon>
    </lineage>
</organism>
<proteinExistence type="predicted"/>
<dbReference type="InterPro" id="IPR011075">
    <property type="entry name" value="TetR_C"/>
</dbReference>
<evidence type="ECO:0000259" key="5">
    <source>
        <dbReference type="PROSITE" id="PS50977"/>
    </source>
</evidence>
<keyword evidence="2 4" id="KW-0238">DNA-binding</keyword>